<dbReference type="PIRSF" id="PIRSF007580">
    <property type="entry name" value="UCP07580"/>
    <property type="match status" value="1"/>
</dbReference>
<comment type="caution">
    <text evidence="1">The sequence shown here is derived from an EMBL/GenBank/DDBJ whole genome shotgun (WGS) entry which is preliminary data.</text>
</comment>
<dbReference type="PANTHER" id="PTHR39456">
    <property type="entry name" value="METAL-DEPENDENT HYDROLASE"/>
    <property type="match status" value="1"/>
</dbReference>
<dbReference type="PANTHER" id="PTHR39456:SF1">
    <property type="entry name" value="METAL-DEPENDENT HYDROLASE"/>
    <property type="match status" value="1"/>
</dbReference>
<organism evidence="1 2">
    <name type="scientific">Sphingobium soli</name>
    <dbReference type="NCBI Taxonomy" id="1591116"/>
    <lineage>
        <taxon>Bacteria</taxon>
        <taxon>Pseudomonadati</taxon>
        <taxon>Pseudomonadota</taxon>
        <taxon>Alphaproteobacteria</taxon>
        <taxon>Sphingomonadales</taxon>
        <taxon>Sphingomonadaceae</taxon>
        <taxon>Sphingobium</taxon>
    </lineage>
</organism>
<sequence>MTPTDLTIIPRDRRFGRDRRAQRHWLNGDPTATAFFNALSITFPRGEAFFIESVRAFRDGAPDQLAREIAAFTRQEVAHSREHVAFNRQVTDHGYDVSRLDADVTMVLELARQRPPIISLAATMALEHFTAILAHQLLRDSRYLDGADPEVAALWRWHAVEEIEHKGVAHDTWVHATRDWPRFRRWWVRSMMMLVVTRHFMHHRARGMMDLLRQDGVTGSAAWGGLLRYALLRPGILRRVALPWLGYFRPNFHPWAVDDRDLIASADTPYAAARTDDRKDELSPSMA</sequence>
<dbReference type="EMBL" id="JAJGNP010000001">
    <property type="protein sequence ID" value="MCC4231320.1"/>
    <property type="molecule type" value="Genomic_DNA"/>
</dbReference>
<proteinExistence type="predicted"/>
<protein>
    <submittedName>
        <fullName evidence="1">Metal-dependent hydrolase</fullName>
    </submittedName>
</protein>
<dbReference type="RefSeq" id="WP_228225907.1">
    <property type="nucleotide sequence ID" value="NZ_JAJGNP010000001.1"/>
</dbReference>
<keyword evidence="1" id="KW-0378">Hydrolase</keyword>
<reference evidence="1 2" key="1">
    <citation type="submission" date="2021-10" db="EMBL/GenBank/DDBJ databases">
        <title>The diversity and Nitrogen Metabolism of Culturable Nitrate-Utilizing Bacteria Within the Oxygen Minimum Zone of the Changjiang (Yangtze River)Estuary.</title>
        <authorList>
            <person name="Zhang D."/>
            <person name="Zheng J."/>
            <person name="Liu S."/>
            <person name="He W."/>
        </authorList>
    </citation>
    <scope>NUCLEOTIDE SEQUENCE [LARGE SCALE GENOMIC DNA]</scope>
    <source>
        <strain evidence="1 2">FXH275-2</strain>
    </source>
</reference>
<dbReference type="GO" id="GO:0016787">
    <property type="term" value="F:hydrolase activity"/>
    <property type="evidence" value="ECO:0007669"/>
    <property type="project" value="UniProtKB-KW"/>
</dbReference>
<dbReference type="InterPro" id="IPR016516">
    <property type="entry name" value="UCP07580"/>
</dbReference>
<accession>A0ABS8GZE0</accession>
<dbReference type="Proteomes" id="UP001198830">
    <property type="component" value="Unassembled WGS sequence"/>
</dbReference>
<name>A0ABS8GZE0_9SPHN</name>
<evidence type="ECO:0000313" key="1">
    <source>
        <dbReference type="EMBL" id="MCC4231320.1"/>
    </source>
</evidence>
<evidence type="ECO:0000313" key="2">
    <source>
        <dbReference type="Proteomes" id="UP001198830"/>
    </source>
</evidence>
<keyword evidence="2" id="KW-1185">Reference proteome</keyword>
<dbReference type="Pfam" id="PF10118">
    <property type="entry name" value="Metal_hydrol"/>
    <property type="match status" value="1"/>
</dbReference>
<gene>
    <name evidence="1" type="ORF">LL253_01300</name>
</gene>